<accession>A0AAV5TE54</accession>
<evidence type="ECO:0000313" key="3">
    <source>
        <dbReference type="EMBL" id="GMS93277.1"/>
    </source>
</evidence>
<dbReference type="PANTHER" id="PTHR33845:SF1">
    <property type="entry name" value="C2H2-TYPE DOMAIN-CONTAINING PROTEIN"/>
    <property type="match status" value="1"/>
</dbReference>
<protein>
    <recommendedName>
        <fullName evidence="5">Integrase catalytic domain-containing protein</fullName>
    </recommendedName>
</protein>
<comment type="caution">
    <text evidence="3">The sequence shown here is derived from an EMBL/GenBank/DDBJ whole genome shotgun (WGS) entry which is preliminary data.</text>
</comment>
<evidence type="ECO:0000313" key="4">
    <source>
        <dbReference type="Proteomes" id="UP001432027"/>
    </source>
</evidence>
<evidence type="ECO:0000256" key="2">
    <source>
        <dbReference type="SAM" id="MobiDB-lite"/>
    </source>
</evidence>
<name>A0AAV5TE54_9BILA</name>
<reference evidence="3" key="1">
    <citation type="submission" date="2023-10" db="EMBL/GenBank/DDBJ databases">
        <title>Genome assembly of Pristionchus species.</title>
        <authorList>
            <person name="Yoshida K."/>
            <person name="Sommer R.J."/>
        </authorList>
    </citation>
    <scope>NUCLEOTIDE SEQUENCE</scope>
    <source>
        <strain evidence="3">RS0144</strain>
    </source>
</reference>
<evidence type="ECO:0000256" key="1">
    <source>
        <dbReference type="SAM" id="Coils"/>
    </source>
</evidence>
<feature type="compositionally biased region" description="Polar residues" evidence="2">
    <location>
        <begin position="11"/>
        <end position="20"/>
    </location>
</feature>
<organism evidence="3 4">
    <name type="scientific">Pristionchus entomophagus</name>
    <dbReference type="NCBI Taxonomy" id="358040"/>
    <lineage>
        <taxon>Eukaryota</taxon>
        <taxon>Metazoa</taxon>
        <taxon>Ecdysozoa</taxon>
        <taxon>Nematoda</taxon>
        <taxon>Chromadorea</taxon>
        <taxon>Rhabditida</taxon>
        <taxon>Rhabditina</taxon>
        <taxon>Diplogasteromorpha</taxon>
        <taxon>Diplogasteroidea</taxon>
        <taxon>Neodiplogasteridae</taxon>
        <taxon>Pristionchus</taxon>
    </lineage>
</organism>
<keyword evidence="1" id="KW-0175">Coiled coil</keyword>
<dbReference type="Proteomes" id="UP001432027">
    <property type="component" value="Unassembled WGS sequence"/>
</dbReference>
<keyword evidence="4" id="KW-1185">Reference proteome</keyword>
<dbReference type="EMBL" id="BTSX01000004">
    <property type="protein sequence ID" value="GMS93277.1"/>
    <property type="molecule type" value="Genomic_DNA"/>
</dbReference>
<gene>
    <name evidence="3" type="ORF">PENTCL1PPCAC_15452</name>
</gene>
<dbReference type="AlphaFoldDB" id="A0AAV5TE54"/>
<evidence type="ECO:0008006" key="5">
    <source>
        <dbReference type="Google" id="ProtNLM"/>
    </source>
</evidence>
<feature type="region of interest" description="Disordered" evidence="2">
    <location>
        <begin position="1"/>
        <end position="48"/>
    </location>
</feature>
<sequence>PPPINGDFSETRSISGNVNPFHNPRDPNDPTYYSRHAKTSIDEDLPEKKPADKIKKAYTAFMNALGLRPLIGIKEWFLLTDRHQRRDVEALKHAAFAIASQMSPDNPQALMDRAFKPPSDYERPRPEKYEQMMRNVKEVFESSDTYRDRLACISLVVHFTLPEIQRYIPGLKDWFFAKAKRFERRGYHIDPVSHRRIKYNWVKVERFIHFLTSYKVTLGLPYGTRRVKDTQKRWIEIPNTLRKLRVGEIYHLYKNELEHNGEAKSLLLPESTVKKMIHICKAERRKSLHGVDIIVADAMESFDNSETMIDTMLNDFGIDKSWHASLISKAKQTRQYIRTDYLIHAKEYSSIVDHCWTYALSDPENTAFQTDCSAGGLAHTQSRVCDRCEAHQTFNGDMRATLEDLEKKFKNDKKKLQEVAVMRRDWYDWEDKIDKLKAHQLRSAKAEDDRQWILAGMNEGDAMVTLDFAMKHMPLQGRETTTDWYGQRGMPWHVSHVTANISGEFHTHALIHIFDVNERQDSATVTAVIRHVLEFLKKHGIKNVIFRSDQAGAYKSSSTISSIQAIAKEVGGISVSGYYFSEAQAGKGPCDRTSAIVKGVTRSYADAGGKVLNPQEFFHAVKTSRHREAISYHLVHLEGSGKDKKPKLSTSKIPDMSKMNSFTFEEKNVRLHRFRGYRNWKKKRRGHTRKCNRMTRDLL</sequence>
<dbReference type="PANTHER" id="PTHR33845">
    <property type="entry name" value="C2H2-TYPE DOMAIN-CONTAINING PROTEIN"/>
    <property type="match status" value="1"/>
</dbReference>
<feature type="non-terminal residue" evidence="3">
    <location>
        <position position="1"/>
    </location>
</feature>
<proteinExistence type="predicted"/>
<feature type="coiled-coil region" evidence="1">
    <location>
        <begin position="395"/>
        <end position="422"/>
    </location>
</feature>